<organism evidence="1">
    <name type="scientific">Lotharella globosa</name>
    <dbReference type="NCBI Taxonomy" id="91324"/>
    <lineage>
        <taxon>Eukaryota</taxon>
        <taxon>Sar</taxon>
        <taxon>Rhizaria</taxon>
        <taxon>Cercozoa</taxon>
        <taxon>Chlorarachniophyceae</taxon>
        <taxon>Lotharella</taxon>
    </lineage>
</organism>
<gene>
    <name evidence="1" type="ORF">LGLO00237_LOCUS5185</name>
</gene>
<proteinExistence type="predicted"/>
<dbReference type="AlphaFoldDB" id="A0A6V3JQZ6"/>
<dbReference type="SUPFAM" id="SSF81383">
    <property type="entry name" value="F-box domain"/>
    <property type="match status" value="1"/>
</dbReference>
<accession>A0A6V3JQZ6</accession>
<sequence length="162" mass="19594">MHRRLRPMLVDNVLANICWYLTGAEVKNFVMVCKDVNQAFRKEMVWQLLCMKHNFKHQSRTRTRGRKPWKTVYQRHLCVECTAPGHIMIDMNGGYALSESQPFPLCNGCFDSVEGMTLREMWKYGLPRLRRRKAYFHRFFMRKVHIVHVEISNELRRKRRRH</sequence>
<dbReference type="Gene3D" id="1.20.1280.50">
    <property type="match status" value="1"/>
</dbReference>
<protein>
    <recommendedName>
        <fullName evidence="2">F-box domain-containing protein</fullName>
    </recommendedName>
</protein>
<dbReference type="EMBL" id="HBIV01007035">
    <property type="protein sequence ID" value="CAE0651850.1"/>
    <property type="molecule type" value="Transcribed_RNA"/>
</dbReference>
<reference evidence="1" key="1">
    <citation type="submission" date="2021-01" db="EMBL/GenBank/DDBJ databases">
        <authorList>
            <person name="Corre E."/>
            <person name="Pelletier E."/>
            <person name="Niang G."/>
            <person name="Scheremetjew M."/>
            <person name="Finn R."/>
            <person name="Kale V."/>
            <person name="Holt S."/>
            <person name="Cochrane G."/>
            <person name="Meng A."/>
            <person name="Brown T."/>
            <person name="Cohen L."/>
        </authorList>
    </citation>
    <scope>NUCLEOTIDE SEQUENCE</scope>
    <source>
        <strain evidence="1">CCCM811</strain>
    </source>
</reference>
<dbReference type="InterPro" id="IPR036047">
    <property type="entry name" value="F-box-like_dom_sf"/>
</dbReference>
<evidence type="ECO:0000313" key="1">
    <source>
        <dbReference type="EMBL" id="CAE0651850.1"/>
    </source>
</evidence>
<name>A0A6V3JQZ6_9EUKA</name>
<evidence type="ECO:0008006" key="2">
    <source>
        <dbReference type="Google" id="ProtNLM"/>
    </source>
</evidence>